<dbReference type="Proteomes" id="UP001597374">
    <property type="component" value="Unassembled WGS sequence"/>
</dbReference>
<keyword evidence="4" id="KW-1185">Reference proteome</keyword>
<feature type="domain" description="Beta-lactamase class A catalytic" evidence="2">
    <location>
        <begin position="72"/>
        <end position="360"/>
    </location>
</feature>
<feature type="signal peptide" evidence="1">
    <location>
        <begin position="1"/>
        <end position="20"/>
    </location>
</feature>
<protein>
    <submittedName>
        <fullName evidence="3">Serine hydrolase</fullName>
    </submittedName>
</protein>
<evidence type="ECO:0000313" key="3">
    <source>
        <dbReference type="EMBL" id="MFD2247353.1"/>
    </source>
</evidence>
<sequence>MTRLLLLSALLLCICKPSIAQKSTDNSLKEILTKAGNDNVNEVLSKPDQYRVQIIYTEINRDKNNKPSFKNHYFNYDPKLYFNPASTVKLPLAFMALEKLNTLGSKGIDMHTPVVFDSSYVGQKPLLADASSANGLPSIAHFIKRALLISENDPYNRLYQFVGQQEINRSLRRKGYKGSRIVRQFAGYTTEQNRHTNAIRFLNTDGTTRYSQPPLYNPDPIDFSEQIKLGIAHFDSRDSLVNGPYDFTLHNKLPLQDLQKLLQSVMFPASVPKMQRFNLAADDYDFLYRYLSQYPSETSYPKYDTTEFYDSYVKFFFRDSTHHMPEQVRVFNKVGWSYGFLTDVSYVVDFENQVEYMLAATVYVNSDGVINDGKYDYDTIGYPFLYNLGQIIYQHELARERKYKPNLSAFQVKYEKRDPQDTRAALKEVDN</sequence>
<comment type="caution">
    <text evidence="3">The sequence shown here is derived from an EMBL/GenBank/DDBJ whole genome shotgun (WGS) entry which is preliminary data.</text>
</comment>
<evidence type="ECO:0000256" key="1">
    <source>
        <dbReference type="SAM" id="SignalP"/>
    </source>
</evidence>
<dbReference type="RefSeq" id="WP_250430285.1">
    <property type="nucleotide sequence ID" value="NZ_JALPRR010000003.1"/>
</dbReference>
<accession>A0ABW5D170</accession>
<dbReference type="SUPFAM" id="SSF56601">
    <property type="entry name" value="beta-lactamase/transpeptidase-like"/>
    <property type="match status" value="1"/>
</dbReference>
<evidence type="ECO:0000259" key="2">
    <source>
        <dbReference type="Pfam" id="PF13354"/>
    </source>
</evidence>
<keyword evidence="1" id="KW-0732">Signal</keyword>
<gene>
    <name evidence="3" type="ORF">ACFSKP_13890</name>
</gene>
<dbReference type="EMBL" id="JBHUIM010000002">
    <property type="protein sequence ID" value="MFD2247353.1"/>
    <property type="molecule type" value="Genomic_DNA"/>
</dbReference>
<dbReference type="Gene3D" id="3.40.710.10">
    <property type="entry name" value="DD-peptidase/beta-lactamase superfamily"/>
    <property type="match status" value="1"/>
</dbReference>
<evidence type="ECO:0000313" key="4">
    <source>
        <dbReference type="Proteomes" id="UP001597374"/>
    </source>
</evidence>
<dbReference type="GO" id="GO:0016787">
    <property type="term" value="F:hydrolase activity"/>
    <property type="evidence" value="ECO:0007669"/>
    <property type="project" value="UniProtKB-KW"/>
</dbReference>
<name>A0ABW5D170_9BACT</name>
<reference evidence="4" key="1">
    <citation type="journal article" date="2019" name="Int. J. Syst. Evol. Microbiol.">
        <title>The Global Catalogue of Microorganisms (GCM) 10K type strain sequencing project: providing services to taxonomists for standard genome sequencing and annotation.</title>
        <authorList>
            <consortium name="The Broad Institute Genomics Platform"/>
            <consortium name="The Broad Institute Genome Sequencing Center for Infectious Disease"/>
            <person name="Wu L."/>
            <person name="Ma J."/>
        </authorList>
    </citation>
    <scope>NUCLEOTIDE SEQUENCE [LARGE SCALE GENOMIC DNA]</scope>
    <source>
        <strain evidence="4">CGMCC 4.1782</strain>
    </source>
</reference>
<dbReference type="InterPro" id="IPR045155">
    <property type="entry name" value="Beta-lactam_cat"/>
</dbReference>
<proteinExistence type="predicted"/>
<dbReference type="InterPro" id="IPR012338">
    <property type="entry name" value="Beta-lactam/transpept-like"/>
</dbReference>
<keyword evidence="3" id="KW-0378">Hydrolase</keyword>
<organism evidence="3 4">
    <name type="scientific">Pontibacter ruber</name>
    <dbReference type="NCBI Taxonomy" id="1343895"/>
    <lineage>
        <taxon>Bacteria</taxon>
        <taxon>Pseudomonadati</taxon>
        <taxon>Bacteroidota</taxon>
        <taxon>Cytophagia</taxon>
        <taxon>Cytophagales</taxon>
        <taxon>Hymenobacteraceae</taxon>
        <taxon>Pontibacter</taxon>
    </lineage>
</organism>
<dbReference type="Pfam" id="PF13354">
    <property type="entry name" value="Beta-lactamase2"/>
    <property type="match status" value="1"/>
</dbReference>
<feature type="chain" id="PRO_5046754943" evidence="1">
    <location>
        <begin position="21"/>
        <end position="431"/>
    </location>
</feature>